<dbReference type="PROSITE" id="PS51257">
    <property type="entry name" value="PROKAR_LIPOPROTEIN"/>
    <property type="match status" value="1"/>
</dbReference>
<name>A0A7W0BVW9_9BACL</name>
<dbReference type="RefSeq" id="WP_181536550.1">
    <property type="nucleotide sequence ID" value="NZ_JACDUU010000002.1"/>
</dbReference>
<keyword evidence="2" id="KW-0812">Transmembrane</keyword>
<dbReference type="GO" id="GO:0051301">
    <property type="term" value="P:cell division"/>
    <property type="evidence" value="ECO:0007669"/>
    <property type="project" value="UniProtKB-KW"/>
</dbReference>
<keyword evidence="2" id="KW-1133">Transmembrane helix</keyword>
<dbReference type="EMBL" id="JACDUU010000002">
    <property type="protein sequence ID" value="MBA2870641.1"/>
    <property type="molecule type" value="Genomic_DNA"/>
</dbReference>
<dbReference type="Gene3D" id="1.20.120.570">
    <property type="entry name" value="YkyA-like"/>
    <property type="match status" value="1"/>
</dbReference>
<dbReference type="Proteomes" id="UP000580891">
    <property type="component" value="Unassembled WGS sequence"/>
</dbReference>
<keyword evidence="1" id="KW-0175">Coiled coil</keyword>
<keyword evidence="3" id="KW-0132">Cell division</keyword>
<reference evidence="3 4" key="1">
    <citation type="submission" date="2020-07" db="EMBL/GenBank/DDBJ databases">
        <title>Genomic Encyclopedia of Type Strains, Phase IV (KMG-IV): sequencing the most valuable type-strain genomes for metagenomic binning, comparative biology and taxonomic classification.</title>
        <authorList>
            <person name="Goeker M."/>
        </authorList>
    </citation>
    <scope>NUCLEOTIDE SEQUENCE [LARGE SCALE GENOMIC DNA]</scope>
    <source>
        <strain evidence="3 4">DSM 25220</strain>
    </source>
</reference>
<sequence>MLQRKVRLWFMFVIVLFIAGCNILPSEHSLLSALEKLAKYEEEFHEQQKPLVELEKKEKEIYDRIMSLGMKQFREILKLSEQALEIIEKREKRIKKEYESIQLAQKQLEEVKKEISSLSDQPIKEDASHLAQLLEKRYMTYDELYNYYQQALQLETDLYRMFQNKQLTLEQLEQQVVKINSAYDEIKKANEQFNLYTVQYNEAKKALINKLK</sequence>
<feature type="transmembrane region" description="Helical" evidence="2">
    <location>
        <begin position="6"/>
        <end position="24"/>
    </location>
</feature>
<feature type="coiled-coil region" evidence="1">
    <location>
        <begin position="37"/>
        <end position="121"/>
    </location>
</feature>
<dbReference type="InterPro" id="IPR036785">
    <property type="entry name" value="YkyA-like_sf"/>
</dbReference>
<dbReference type="AlphaFoldDB" id="A0A7W0BVW9"/>
<organism evidence="3 4">
    <name type="scientific">[Anoxybacillus] calidus</name>
    <dbReference type="NCBI Taxonomy" id="575178"/>
    <lineage>
        <taxon>Bacteria</taxon>
        <taxon>Bacillati</taxon>
        <taxon>Bacillota</taxon>
        <taxon>Bacilli</taxon>
        <taxon>Bacillales</taxon>
        <taxon>Anoxybacillaceae</taxon>
        <taxon>Paranoxybacillus</taxon>
    </lineage>
</organism>
<accession>A0A7W0BVW9</accession>
<evidence type="ECO:0000256" key="1">
    <source>
        <dbReference type="SAM" id="Coils"/>
    </source>
</evidence>
<gene>
    <name evidence="3" type="ORF">HNQ85_000911</name>
</gene>
<keyword evidence="4" id="KW-1185">Reference proteome</keyword>
<dbReference type="Pfam" id="PF10368">
    <property type="entry name" value="YkyA"/>
    <property type="match status" value="1"/>
</dbReference>
<dbReference type="SUPFAM" id="SSF140423">
    <property type="entry name" value="MW0975(SA0943)-like"/>
    <property type="match status" value="1"/>
</dbReference>
<proteinExistence type="predicted"/>
<evidence type="ECO:0000313" key="3">
    <source>
        <dbReference type="EMBL" id="MBA2870641.1"/>
    </source>
</evidence>
<protein>
    <submittedName>
        <fullName evidence="3">FtsZ-binding cell division protein ZapB</fullName>
    </submittedName>
</protein>
<keyword evidence="2" id="KW-0472">Membrane</keyword>
<dbReference type="InterPro" id="IPR019454">
    <property type="entry name" value="Lipoprot_YkyA-like"/>
</dbReference>
<evidence type="ECO:0000256" key="2">
    <source>
        <dbReference type="SAM" id="Phobius"/>
    </source>
</evidence>
<keyword evidence="3" id="KW-0131">Cell cycle</keyword>
<feature type="coiled-coil region" evidence="1">
    <location>
        <begin position="162"/>
        <end position="206"/>
    </location>
</feature>
<evidence type="ECO:0000313" key="4">
    <source>
        <dbReference type="Proteomes" id="UP000580891"/>
    </source>
</evidence>
<comment type="caution">
    <text evidence="3">The sequence shown here is derived from an EMBL/GenBank/DDBJ whole genome shotgun (WGS) entry which is preliminary data.</text>
</comment>